<comment type="caution">
    <text evidence="7">The sequence shown here is derived from an EMBL/GenBank/DDBJ whole genome shotgun (WGS) entry which is preliminary data.</text>
</comment>
<evidence type="ECO:0000256" key="2">
    <source>
        <dbReference type="ARBA" id="ARBA00047899"/>
    </source>
</evidence>
<dbReference type="SUPFAM" id="SSF56112">
    <property type="entry name" value="Protein kinase-like (PK-like)"/>
    <property type="match status" value="1"/>
</dbReference>
<dbReference type="Pfam" id="PF03607">
    <property type="entry name" value="DCX"/>
    <property type="match status" value="2"/>
</dbReference>
<reference evidence="7" key="1">
    <citation type="submission" date="2021-01" db="EMBL/GenBank/DDBJ databases">
        <authorList>
            <person name="Li R."/>
            <person name="Bekaert M."/>
        </authorList>
    </citation>
    <scope>NUCLEOTIDE SEQUENCE</scope>
    <source>
        <strain evidence="7">Farmed</strain>
    </source>
</reference>
<name>A0A812EG46_ACAPH</name>
<dbReference type="PANTHER" id="PTHR24347">
    <property type="entry name" value="SERINE/THREONINE-PROTEIN KINASE"/>
    <property type="match status" value="1"/>
</dbReference>
<dbReference type="InterPro" id="IPR008271">
    <property type="entry name" value="Ser/Thr_kinase_AS"/>
</dbReference>
<evidence type="ECO:0000259" key="5">
    <source>
        <dbReference type="PROSITE" id="PS50011"/>
    </source>
</evidence>
<dbReference type="PROSITE" id="PS50309">
    <property type="entry name" value="DC"/>
    <property type="match status" value="2"/>
</dbReference>
<evidence type="ECO:0000259" key="6">
    <source>
        <dbReference type="PROSITE" id="PS50309"/>
    </source>
</evidence>
<dbReference type="Gene3D" id="1.10.510.10">
    <property type="entry name" value="Transferase(Phosphotransferase) domain 1"/>
    <property type="match status" value="1"/>
</dbReference>
<dbReference type="Gene3D" id="3.10.20.230">
    <property type="entry name" value="Doublecortin domain"/>
    <property type="match status" value="2"/>
</dbReference>
<evidence type="ECO:0000256" key="3">
    <source>
        <dbReference type="ARBA" id="ARBA00048679"/>
    </source>
</evidence>
<dbReference type="InterPro" id="IPR000719">
    <property type="entry name" value="Prot_kinase_dom"/>
</dbReference>
<evidence type="ECO:0000256" key="1">
    <source>
        <dbReference type="ARBA" id="ARBA00012513"/>
    </source>
</evidence>
<evidence type="ECO:0000313" key="7">
    <source>
        <dbReference type="EMBL" id="CAE1321627.1"/>
    </source>
</evidence>
<feature type="domain" description="Doublecortin" evidence="6">
    <location>
        <begin position="141"/>
        <end position="226"/>
    </location>
</feature>
<dbReference type="EMBL" id="CAHIKZ030005255">
    <property type="protein sequence ID" value="CAE1321627.1"/>
    <property type="molecule type" value="Genomic_DNA"/>
</dbReference>
<dbReference type="FunFam" id="1.10.510.10:FF:000066">
    <property type="entry name" value="Serine/threonine-protein kinase DCLK1 isoform 2"/>
    <property type="match status" value="1"/>
</dbReference>
<dbReference type="GO" id="GO:0035556">
    <property type="term" value="P:intracellular signal transduction"/>
    <property type="evidence" value="ECO:0007669"/>
    <property type="project" value="InterPro"/>
</dbReference>
<dbReference type="Pfam" id="PF00069">
    <property type="entry name" value="Pkinase"/>
    <property type="match status" value="1"/>
</dbReference>
<keyword evidence="8" id="KW-1185">Reference proteome</keyword>
<comment type="catalytic activity">
    <reaction evidence="2">
        <text>L-threonyl-[protein] + ATP = O-phospho-L-threonyl-[protein] + ADP + H(+)</text>
        <dbReference type="Rhea" id="RHEA:46608"/>
        <dbReference type="Rhea" id="RHEA-COMP:11060"/>
        <dbReference type="Rhea" id="RHEA-COMP:11605"/>
        <dbReference type="ChEBI" id="CHEBI:15378"/>
        <dbReference type="ChEBI" id="CHEBI:30013"/>
        <dbReference type="ChEBI" id="CHEBI:30616"/>
        <dbReference type="ChEBI" id="CHEBI:61977"/>
        <dbReference type="ChEBI" id="CHEBI:456216"/>
        <dbReference type="EC" id="2.7.11.1"/>
    </reaction>
</comment>
<dbReference type="GO" id="GO:0004674">
    <property type="term" value="F:protein serine/threonine kinase activity"/>
    <property type="evidence" value="ECO:0007669"/>
    <property type="project" value="UniProtKB-EC"/>
</dbReference>
<dbReference type="InterPro" id="IPR036572">
    <property type="entry name" value="Doublecortin_dom_sf"/>
</dbReference>
<dbReference type="PROSITE" id="PS50011">
    <property type="entry name" value="PROTEIN_KINASE_DOM"/>
    <property type="match status" value="1"/>
</dbReference>
<dbReference type="EC" id="2.7.11.1" evidence="1"/>
<dbReference type="GO" id="GO:0005524">
    <property type="term" value="F:ATP binding"/>
    <property type="evidence" value="ECO:0007669"/>
    <property type="project" value="InterPro"/>
</dbReference>
<dbReference type="OrthoDB" id="1738954at2759"/>
<dbReference type="PROSITE" id="PS00108">
    <property type="entry name" value="PROTEIN_KINASE_ST"/>
    <property type="match status" value="1"/>
</dbReference>
<proteinExistence type="predicted"/>
<accession>A0A812EG46</accession>
<protein>
    <recommendedName>
        <fullName evidence="1">non-specific serine/threonine protein kinase</fullName>
        <ecNumber evidence="1">2.7.11.1</ecNumber>
    </recommendedName>
</protein>
<dbReference type="SMART" id="SM00537">
    <property type="entry name" value="DCX"/>
    <property type="match status" value="2"/>
</dbReference>
<dbReference type="InterPro" id="IPR011009">
    <property type="entry name" value="Kinase-like_dom_sf"/>
</dbReference>
<evidence type="ECO:0000256" key="4">
    <source>
        <dbReference type="SAM" id="MobiDB-lite"/>
    </source>
</evidence>
<comment type="catalytic activity">
    <reaction evidence="3">
        <text>L-seryl-[protein] + ATP = O-phospho-L-seryl-[protein] + ADP + H(+)</text>
        <dbReference type="Rhea" id="RHEA:17989"/>
        <dbReference type="Rhea" id="RHEA-COMP:9863"/>
        <dbReference type="Rhea" id="RHEA-COMP:11604"/>
        <dbReference type="ChEBI" id="CHEBI:15378"/>
        <dbReference type="ChEBI" id="CHEBI:29999"/>
        <dbReference type="ChEBI" id="CHEBI:30616"/>
        <dbReference type="ChEBI" id="CHEBI:83421"/>
        <dbReference type="ChEBI" id="CHEBI:456216"/>
        <dbReference type="EC" id="2.7.11.1"/>
    </reaction>
</comment>
<feature type="domain" description="Protein kinase" evidence="5">
    <location>
        <begin position="326"/>
        <end position="608"/>
    </location>
</feature>
<dbReference type="Gene3D" id="3.30.200.20">
    <property type="entry name" value="Phosphorylase Kinase, domain 1"/>
    <property type="match status" value="1"/>
</dbReference>
<dbReference type="SUPFAM" id="SSF89837">
    <property type="entry name" value="Doublecortin (DC)"/>
    <property type="match status" value="2"/>
</dbReference>
<gene>
    <name evidence="7" type="ORF">SPHA_71737</name>
</gene>
<sequence length="653" mass="75460">MVPFAKRLADIGTSQAHRDLVEDRYRELRRPRRIFTPLAGENIKNIEELQDGKSYVCAGFEPFKAVKYGNFELEPWSIARPHEQVSLDLSKGSGTPGRDQSNAFNPSRFFHSSLNSSRKYVPSFGLANRTSQNDNGYRRPKLITIVRYGPRPRNSIKLLLNRQSVMSFEQLLADIADSFGPKWENNKLRKLYTFRGKQVQGVSDFFRDDNIFIGIGTESVSDNDLQDILEELQPNNPHTKKLIRQWDKTKHRKTSQDGYLKFESEKLDSGFGSSDIGRKEAENNEKNNCTVIGDSGAGRAINYRSSRVSLEHQLKVNQNKDFRLVMRVDRERERAAYEERVRARKRQKKLKETEKQILDEERRRMNKQLGKDPMKKLKDDRRVGPINENDLRQEKTQLQQSPRDKNEVSMKLYEEFETSDRIYLAMELVKGGDLFDAITQSVKFREPDAAGMVKDLCNALFYLHSMKIVHRDLKPENLLVHWNKDGNMSLKLADFGLAMEVDEPIFTVCGTPTYVAPEILCQTGYGLEVDMWAIGVISFILLCGFPPFHSHDRCQSELFECIKSGEYEFLRPYWDDVSLHAKDLIEHLLLVDKEQRYKASQVLVHPWIICGGDTSRILSGPELAEAQKTLHGQLDAEAKRNFEVFHRLREQMN</sequence>
<dbReference type="AlphaFoldDB" id="A0A812EG46"/>
<feature type="domain" description="Doublecortin" evidence="6">
    <location>
        <begin position="1"/>
        <end position="69"/>
    </location>
</feature>
<feature type="compositionally biased region" description="Basic and acidic residues" evidence="4">
    <location>
        <begin position="363"/>
        <end position="395"/>
    </location>
</feature>
<organism evidence="7 8">
    <name type="scientific">Acanthosepion pharaonis</name>
    <name type="common">Pharaoh cuttlefish</name>
    <name type="synonym">Sepia pharaonis</name>
    <dbReference type="NCBI Taxonomy" id="158019"/>
    <lineage>
        <taxon>Eukaryota</taxon>
        <taxon>Metazoa</taxon>
        <taxon>Spiralia</taxon>
        <taxon>Lophotrochozoa</taxon>
        <taxon>Mollusca</taxon>
        <taxon>Cephalopoda</taxon>
        <taxon>Coleoidea</taxon>
        <taxon>Decapodiformes</taxon>
        <taxon>Sepiida</taxon>
        <taxon>Sepiina</taxon>
        <taxon>Sepiidae</taxon>
        <taxon>Acanthosepion</taxon>
    </lineage>
</organism>
<dbReference type="Proteomes" id="UP000597762">
    <property type="component" value="Unassembled WGS sequence"/>
</dbReference>
<feature type="region of interest" description="Disordered" evidence="4">
    <location>
        <begin position="363"/>
        <end position="406"/>
    </location>
</feature>
<keyword evidence="7" id="KW-0808">Transferase</keyword>
<dbReference type="InterPro" id="IPR003533">
    <property type="entry name" value="Doublecortin_dom"/>
</dbReference>
<dbReference type="SMART" id="SM00220">
    <property type="entry name" value="S_TKc"/>
    <property type="match status" value="1"/>
</dbReference>
<evidence type="ECO:0000313" key="8">
    <source>
        <dbReference type="Proteomes" id="UP000597762"/>
    </source>
</evidence>